<dbReference type="Pfam" id="PF00126">
    <property type="entry name" value="HTH_1"/>
    <property type="match status" value="1"/>
</dbReference>
<evidence type="ECO:0000256" key="2">
    <source>
        <dbReference type="ARBA" id="ARBA00023015"/>
    </source>
</evidence>
<dbReference type="CDD" id="cd05466">
    <property type="entry name" value="PBP2_LTTR_substrate"/>
    <property type="match status" value="1"/>
</dbReference>
<name>R9PR81_AGAAL</name>
<dbReference type="EMBL" id="BARX01000003">
    <property type="protein sequence ID" value="GAD00636.1"/>
    <property type="molecule type" value="Genomic_DNA"/>
</dbReference>
<keyword evidence="3" id="KW-0238">DNA-binding</keyword>
<comment type="caution">
    <text evidence="6">The sequence shown here is derived from an EMBL/GenBank/DDBJ whole genome shotgun (WGS) entry which is preliminary data.</text>
</comment>
<dbReference type="AlphaFoldDB" id="R9PR81"/>
<reference evidence="6" key="1">
    <citation type="journal article" date="2013" name="Genome Announc.">
        <title>Draft Genome Sequence of Agarivorans albus Strain MKT 106T, an Agarolytic Marine Bacterium.</title>
        <authorList>
            <person name="Yasuike M."/>
            <person name="Nakamura Y."/>
            <person name="Kai W."/>
            <person name="Fujiwara A."/>
            <person name="Fukui Y."/>
            <person name="Satomi M."/>
            <person name="Sano M."/>
        </authorList>
    </citation>
    <scope>NUCLEOTIDE SEQUENCE [LARGE SCALE GENOMIC DNA]</scope>
</reference>
<feature type="domain" description="HTH lysR-type" evidence="5">
    <location>
        <begin position="3"/>
        <end position="60"/>
    </location>
</feature>
<keyword evidence="7" id="KW-1185">Reference proteome</keyword>
<evidence type="ECO:0000256" key="3">
    <source>
        <dbReference type="ARBA" id="ARBA00023125"/>
    </source>
</evidence>
<evidence type="ECO:0000313" key="6">
    <source>
        <dbReference type="EMBL" id="GAD00636.1"/>
    </source>
</evidence>
<dbReference type="STRING" id="1331007.AALB_0716"/>
<dbReference type="GO" id="GO:0003700">
    <property type="term" value="F:DNA-binding transcription factor activity"/>
    <property type="evidence" value="ECO:0007669"/>
    <property type="project" value="InterPro"/>
</dbReference>
<protein>
    <submittedName>
        <fullName evidence="6">Transcriptional regulator</fullName>
    </submittedName>
</protein>
<dbReference type="SUPFAM" id="SSF46785">
    <property type="entry name" value="Winged helix' DNA-binding domain"/>
    <property type="match status" value="1"/>
</dbReference>
<dbReference type="Proteomes" id="UP000014461">
    <property type="component" value="Unassembled WGS sequence"/>
</dbReference>
<dbReference type="PANTHER" id="PTHR30126">
    <property type="entry name" value="HTH-TYPE TRANSCRIPTIONAL REGULATOR"/>
    <property type="match status" value="1"/>
</dbReference>
<dbReference type="PROSITE" id="PS50931">
    <property type="entry name" value="HTH_LYSR"/>
    <property type="match status" value="1"/>
</dbReference>
<accession>R9PR81</accession>
<dbReference type="Gene3D" id="3.40.190.290">
    <property type="match status" value="1"/>
</dbReference>
<dbReference type="InterPro" id="IPR036388">
    <property type="entry name" value="WH-like_DNA-bd_sf"/>
</dbReference>
<evidence type="ECO:0000313" key="7">
    <source>
        <dbReference type="Proteomes" id="UP000014461"/>
    </source>
</evidence>
<dbReference type="Pfam" id="PF03466">
    <property type="entry name" value="LysR_substrate"/>
    <property type="match status" value="1"/>
</dbReference>
<dbReference type="InterPro" id="IPR005119">
    <property type="entry name" value="LysR_subst-bd"/>
</dbReference>
<dbReference type="PANTHER" id="PTHR30126:SF91">
    <property type="entry name" value="LYSR FAMILY TRANSCRIPTIONAL REGULATOR"/>
    <property type="match status" value="1"/>
</dbReference>
<dbReference type="Gene3D" id="1.10.10.10">
    <property type="entry name" value="Winged helix-like DNA-binding domain superfamily/Winged helix DNA-binding domain"/>
    <property type="match status" value="1"/>
</dbReference>
<dbReference type="InterPro" id="IPR000847">
    <property type="entry name" value="LysR_HTH_N"/>
</dbReference>
<dbReference type="GO" id="GO:0000976">
    <property type="term" value="F:transcription cis-regulatory region binding"/>
    <property type="evidence" value="ECO:0007669"/>
    <property type="project" value="TreeGrafter"/>
</dbReference>
<dbReference type="RefSeq" id="WP_016400404.1">
    <property type="nucleotide sequence ID" value="NZ_BARX01000003.1"/>
</dbReference>
<comment type="similarity">
    <text evidence="1">Belongs to the LysR transcriptional regulatory family.</text>
</comment>
<organism evidence="6 7">
    <name type="scientific">Agarivorans albus MKT 106</name>
    <dbReference type="NCBI Taxonomy" id="1331007"/>
    <lineage>
        <taxon>Bacteria</taxon>
        <taxon>Pseudomonadati</taxon>
        <taxon>Pseudomonadota</taxon>
        <taxon>Gammaproteobacteria</taxon>
        <taxon>Alteromonadales</taxon>
        <taxon>Alteromonadaceae</taxon>
        <taxon>Agarivorans</taxon>
    </lineage>
</organism>
<keyword evidence="2" id="KW-0805">Transcription regulation</keyword>
<sequence length="292" mass="33153">MSLSIEQLEAFVYTKECGGFGPAARKLGKHRTTVSHLVNDLELDLELSLFTRSAKSVTLTEAGSSLYCYAKSVLSELNYFEQKAQGLLEAQPDKLSIAVDVSLMDEQFALGLKALNQQYPSLDIDVLSGDTISIHQWVEQGEVDIGFSLGTFEYSTQLVYSRAYQFELCCAIKAEPYQQKLEVSELELRQLRQIGFNFFNQLGLASSQTISHRLIRASNSQQIIELVKAGLGWAILPRYLCEPLFAQQQLSELWVNGMNKEHWHCDVVWKKERPQNLAMQAFTQYFCKLEDK</sequence>
<gene>
    <name evidence="6" type="ORF">AALB_0716</name>
</gene>
<keyword evidence="4" id="KW-0804">Transcription</keyword>
<evidence type="ECO:0000256" key="1">
    <source>
        <dbReference type="ARBA" id="ARBA00009437"/>
    </source>
</evidence>
<dbReference type="SUPFAM" id="SSF53850">
    <property type="entry name" value="Periplasmic binding protein-like II"/>
    <property type="match status" value="1"/>
</dbReference>
<proteinExistence type="inferred from homology"/>
<dbReference type="OrthoDB" id="9786526at2"/>
<evidence type="ECO:0000259" key="5">
    <source>
        <dbReference type="PROSITE" id="PS50931"/>
    </source>
</evidence>
<evidence type="ECO:0000256" key="4">
    <source>
        <dbReference type="ARBA" id="ARBA00023163"/>
    </source>
</evidence>
<dbReference type="InterPro" id="IPR036390">
    <property type="entry name" value="WH_DNA-bd_sf"/>
</dbReference>